<evidence type="ECO:0000313" key="3">
    <source>
        <dbReference type="RefSeq" id="XP_019102055.1"/>
    </source>
</evidence>
<proteinExistence type="predicted"/>
<protein>
    <submittedName>
        <fullName evidence="3">Uncharacterized protein LOC109133415</fullName>
    </submittedName>
</protein>
<feature type="compositionally biased region" description="Polar residues" evidence="1">
    <location>
        <begin position="45"/>
        <end position="57"/>
    </location>
</feature>
<sequence>MSSRDQNGSVNQNVYSQFISSQGLSPPISARGICSTGPAQRLPSPASSQGTSPATQDNHNAVFAGVQNDLPPQQSTSCVNSVSASQTFFTLEELLASPGRAGLTKLDPNRPPGTLWFDQDSLVGATVRAIFERDFKSAHANWTQTPCPVVNRWFETFAQTYNWDASINERVRAEFEKKLKSRMSDQVSRWKGKWKKKGNDAMPRWLDPTVWDGLVKFWCEPKSEAKSINSHNARYSDPDGTGIHKHRSVQTSFKARARKLSERTGEPLPDFLRVLEDTV</sequence>
<evidence type="ECO:0000256" key="1">
    <source>
        <dbReference type="SAM" id="MobiDB-lite"/>
    </source>
</evidence>
<keyword evidence="2" id="KW-1185">Reference proteome</keyword>
<feature type="region of interest" description="Disordered" evidence="1">
    <location>
        <begin position="29"/>
        <end position="57"/>
    </location>
</feature>
<name>A0ABM1RSR7_CAMSA</name>
<evidence type="ECO:0000313" key="2">
    <source>
        <dbReference type="Proteomes" id="UP000694864"/>
    </source>
</evidence>
<dbReference type="Pfam" id="PF03004">
    <property type="entry name" value="Transposase_24"/>
    <property type="match status" value="1"/>
</dbReference>
<accession>A0ABM1RSR7</accession>
<organism evidence="2 3">
    <name type="scientific">Camelina sativa</name>
    <name type="common">False flax</name>
    <name type="synonym">Myagrum sativum</name>
    <dbReference type="NCBI Taxonomy" id="90675"/>
    <lineage>
        <taxon>Eukaryota</taxon>
        <taxon>Viridiplantae</taxon>
        <taxon>Streptophyta</taxon>
        <taxon>Embryophyta</taxon>
        <taxon>Tracheophyta</taxon>
        <taxon>Spermatophyta</taxon>
        <taxon>Magnoliopsida</taxon>
        <taxon>eudicotyledons</taxon>
        <taxon>Gunneridae</taxon>
        <taxon>Pentapetalae</taxon>
        <taxon>rosids</taxon>
        <taxon>malvids</taxon>
        <taxon>Brassicales</taxon>
        <taxon>Brassicaceae</taxon>
        <taxon>Camelineae</taxon>
        <taxon>Camelina</taxon>
    </lineage>
</organism>
<gene>
    <name evidence="3" type="primary">LOC109133415</name>
</gene>
<reference evidence="3" key="2">
    <citation type="submission" date="2025-08" db="UniProtKB">
        <authorList>
            <consortium name="RefSeq"/>
        </authorList>
    </citation>
    <scope>IDENTIFICATION</scope>
    <source>
        <tissue evidence="3">Leaf</tissue>
    </source>
</reference>
<dbReference type="Proteomes" id="UP000694864">
    <property type="component" value="Chromosome 6"/>
</dbReference>
<reference evidence="2" key="1">
    <citation type="journal article" date="2014" name="Nat. Commun.">
        <title>The emerging biofuel crop Camelina sativa retains a highly undifferentiated hexaploid genome structure.</title>
        <authorList>
            <person name="Kagale S."/>
            <person name="Koh C."/>
            <person name="Nixon J."/>
            <person name="Bollina V."/>
            <person name="Clarke W.E."/>
            <person name="Tuteja R."/>
            <person name="Spillane C."/>
            <person name="Robinson S.J."/>
            <person name="Links M.G."/>
            <person name="Clarke C."/>
            <person name="Higgins E.E."/>
            <person name="Huebert T."/>
            <person name="Sharpe A.G."/>
            <person name="Parkin I.A."/>
        </authorList>
    </citation>
    <scope>NUCLEOTIDE SEQUENCE [LARGE SCALE GENOMIC DNA]</scope>
    <source>
        <strain evidence="2">cv. DH55</strain>
    </source>
</reference>
<dbReference type="RefSeq" id="XP_019102055.1">
    <property type="nucleotide sequence ID" value="XM_019246510.1"/>
</dbReference>
<dbReference type="GeneID" id="109133415"/>
<dbReference type="InterPro" id="IPR004252">
    <property type="entry name" value="Probable_transposase_24"/>
</dbReference>